<keyword evidence="2 6" id="KW-0812">Transmembrane</keyword>
<feature type="transmembrane region" description="Helical" evidence="6">
    <location>
        <begin position="419"/>
        <end position="438"/>
    </location>
</feature>
<feature type="domain" description="Major facilitator superfamily (MFS) profile" evidence="7">
    <location>
        <begin position="89"/>
        <end position="548"/>
    </location>
</feature>
<evidence type="ECO:0000256" key="4">
    <source>
        <dbReference type="ARBA" id="ARBA00023136"/>
    </source>
</evidence>
<dbReference type="GO" id="GO:0016020">
    <property type="term" value="C:membrane"/>
    <property type="evidence" value="ECO:0007669"/>
    <property type="project" value="UniProtKB-SubCell"/>
</dbReference>
<proteinExistence type="predicted"/>
<dbReference type="InterPro" id="IPR036259">
    <property type="entry name" value="MFS_trans_sf"/>
</dbReference>
<protein>
    <recommendedName>
        <fullName evidence="7">Major facilitator superfamily (MFS) profile domain-containing protein</fullName>
    </recommendedName>
</protein>
<feature type="transmembrane region" description="Helical" evidence="6">
    <location>
        <begin position="156"/>
        <end position="177"/>
    </location>
</feature>
<dbReference type="Proteomes" id="UP001274830">
    <property type="component" value="Unassembled WGS sequence"/>
</dbReference>
<comment type="subcellular location">
    <subcellularLocation>
        <location evidence="1">Membrane</location>
        <topology evidence="1">Multi-pass membrane protein</topology>
    </subcellularLocation>
</comment>
<organism evidence="8 9">
    <name type="scientific">Recurvomyces mirabilis</name>
    <dbReference type="NCBI Taxonomy" id="574656"/>
    <lineage>
        <taxon>Eukaryota</taxon>
        <taxon>Fungi</taxon>
        <taxon>Dikarya</taxon>
        <taxon>Ascomycota</taxon>
        <taxon>Pezizomycotina</taxon>
        <taxon>Dothideomycetes</taxon>
        <taxon>Dothideomycetidae</taxon>
        <taxon>Mycosphaerellales</taxon>
        <taxon>Teratosphaeriaceae</taxon>
        <taxon>Recurvomyces</taxon>
    </lineage>
</organism>
<feature type="transmembrane region" description="Helical" evidence="6">
    <location>
        <begin position="217"/>
        <end position="242"/>
    </location>
</feature>
<feature type="transmembrane region" description="Helical" evidence="6">
    <location>
        <begin position="481"/>
        <end position="500"/>
    </location>
</feature>
<dbReference type="PANTHER" id="PTHR42718:SF1">
    <property type="entry name" value="LOW AFFINITY AMMONIUM TRANSPORTER"/>
    <property type="match status" value="1"/>
</dbReference>
<reference evidence="8" key="1">
    <citation type="submission" date="2023-07" db="EMBL/GenBank/DDBJ databases">
        <title>Black Yeasts Isolated from many extreme environments.</title>
        <authorList>
            <person name="Coleine C."/>
            <person name="Stajich J.E."/>
            <person name="Selbmann L."/>
        </authorList>
    </citation>
    <scope>NUCLEOTIDE SEQUENCE</scope>
    <source>
        <strain evidence="8">CCFEE 5485</strain>
    </source>
</reference>
<feature type="region of interest" description="Disordered" evidence="5">
    <location>
        <begin position="1"/>
        <end position="20"/>
    </location>
</feature>
<dbReference type="PROSITE" id="PS50850">
    <property type="entry name" value="MFS"/>
    <property type="match status" value="1"/>
</dbReference>
<comment type="caution">
    <text evidence="8">The sequence shown here is derived from an EMBL/GenBank/DDBJ whole genome shotgun (WGS) entry which is preliminary data.</text>
</comment>
<feature type="transmembrane region" description="Helical" evidence="6">
    <location>
        <begin position="248"/>
        <end position="268"/>
    </location>
</feature>
<feature type="transmembrane region" description="Helical" evidence="6">
    <location>
        <begin position="289"/>
        <end position="306"/>
    </location>
</feature>
<evidence type="ECO:0000256" key="3">
    <source>
        <dbReference type="ARBA" id="ARBA00022989"/>
    </source>
</evidence>
<feature type="transmembrane region" description="Helical" evidence="6">
    <location>
        <begin position="386"/>
        <end position="412"/>
    </location>
</feature>
<evidence type="ECO:0000259" key="7">
    <source>
        <dbReference type="PROSITE" id="PS50850"/>
    </source>
</evidence>
<dbReference type="AlphaFoldDB" id="A0AAE0WXK3"/>
<name>A0AAE0WXK3_9PEZI</name>
<dbReference type="Gene3D" id="1.20.1250.20">
    <property type="entry name" value="MFS general substrate transporter like domains"/>
    <property type="match status" value="1"/>
</dbReference>
<dbReference type="Pfam" id="PF07690">
    <property type="entry name" value="MFS_1"/>
    <property type="match status" value="1"/>
</dbReference>
<gene>
    <name evidence="8" type="ORF">LTR78_000598</name>
</gene>
<dbReference type="SUPFAM" id="SSF103473">
    <property type="entry name" value="MFS general substrate transporter"/>
    <property type="match status" value="1"/>
</dbReference>
<accession>A0AAE0WXK3</accession>
<feature type="transmembrane region" description="Helical" evidence="6">
    <location>
        <begin position="318"/>
        <end position="338"/>
    </location>
</feature>
<dbReference type="InterPro" id="IPR011701">
    <property type="entry name" value="MFS"/>
</dbReference>
<evidence type="ECO:0000313" key="9">
    <source>
        <dbReference type="Proteomes" id="UP001274830"/>
    </source>
</evidence>
<feature type="region of interest" description="Disordered" evidence="5">
    <location>
        <begin position="44"/>
        <end position="72"/>
    </location>
</feature>
<evidence type="ECO:0000313" key="8">
    <source>
        <dbReference type="EMBL" id="KAK3680220.1"/>
    </source>
</evidence>
<evidence type="ECO:0000256" key="5">
    <source>
        <dbReference type="SAM" id="MobiDB-lite"/>
    </source>
</evidence>
<dbReference type="InterPro" id="IPR020846">
    <property type="entry name" value="MFS_dom"/>
</dbReference>
<dbReference type="EMBL" id="JAUTXT010000001">
    <property type="protein sequence ID" value="KAK3680220.1"/>
    <property type="molecule type" value="Genomic_DNA"/>
</dbReference>
<sequence>MSSPYSRQTPHFAPPDTHYGPMYERSTNLFEAAMYARAYQESINPEPAELDGTDPQQPILPNDYVKPESQTEEPRRKVLKLSALHEALFLGVVLAAQFMAMAGLGQATAPAGVMAKSLNAVLPAQRMWFTAAYAMTTGIFILIASRIGDVLGHKRIFIFGYLWLGVWSGFAGCTAYIGQQAPFDFCRGMQGIGSAMLIAGAFSLLDRAHHPGMKKKMILTVFGAMAPCGLVFGAVFASIFAQCAWWPWAFWSFAIASWTLSTLALLVIPESLVHNAQFFDMEDRPSMDWTGSLLGVVGLMLVAIGLNNAPVFGWQKPHVVFLLVVGLISFTVFFWIESRDLYPLIPVKSLNLTVLWIVVMLALGWTSFGIWLVYSCRYLVELRGQTAIAVAAGLIPLLLVGSIAAAVVVYMVQHQHLSFALLMALLSFFVSEIIAAAQPMRQSYWAQTFISTLIMPFGMVLIYPTSIILLSDSLPPEHHNLAPALVNTVVFYSISLALGIAGSVEVQVNLNKTDTVDMKYGMLCAKYTGVALAGFGLILGALFFGKRVIRDGWLANR</sequence>
<feature type="transmembrane region" description="Helical" evidence="6">
    <location>
        <begin position="350"/>
        <end position="374"/>
    </location>
</feature>
<keyword evidence="9" id="KW-1185">Reference proteome</keyword>
<keyword evidence="3 6" id="KW-1133">Transmembrane helix</keyword>
<feature type="transmembrane region" description="Helical" evidence="6">
    <location>
        <begin position="127"/>
        <end position="144"/>
    </location>
</feature>
<keyword evidence="4 6" id="KW-0472">Membrane</keyword>
<feature type="transmembrane region" description="Helical" evidence="6">
    <location>
        <begin position="444"/>
        <end position="469"/>
    </location>
</feature>
<dbReference type="GO" id="GO:0022857">
    <property type="term" value="F:transmembrane transporter activity"/>
    <property type="evidence" value="ECO:0007669"/>
    <property type="project" value="InterPro"/>
</dbReference>
<evidence type="ECO:0000256" key="6">
    <source>
        <dbReference type="SAM" id="Phobius"/>
    </source>
</evidence>
<feature type="transmembrane region" description="Helical" evidence="6">
    <location>
        <begin position="87"/>
        <end position="107"/>
    </location>
</feature>
<evidence type="ECO:0000256" key="1">
    <source>
        <dbReference type="ARBA" id="ARBA00004141"/>
    </source>
</evidence>
<evidence type="ECO:0000256" key="2">
    <source>
        <dbReference type="ARBA" id="ARBA00022692"/>
    </source>
</evidence>
<dbReference type="PANTHER" id="PTHR42718">
    <property type="entry name" value="MAJOR FACILITATOR SUPERFAMILY MULTIDRUG TRANSPORTER MFSC"/>
    <property type="match status" value="1"/>
</dbReference>
<feature type="transmembrane region" description="Helical" evidence="6">
    <location>
        <begin position="520"/>
        <end position="544"/>
    </location>
</feature>